<evidence type="ECO:0000256" key="4">
    <source>
        <dbReference type="ARBA" id="ARBA00022679"/>
    </source>
</evidence>
<keyword evidence="6" id="KW-0902">Two-component regulatory system</keyword>
<dbReference type="CDD" id="cd00082">
    <property type="entry name" value="HisKA"/>
    <property type="match status" value="1"/>
</dbReference>
<evidence type="ECO:0000256" key="2">
    <source>
        <dbReference type="ARBA" id="ARBA00012438"/>
    </source>
</evidence>
<dbReference type="InterPro" id="IPR036890">
    <property type="entry name" value="HATPase_C_sf"/>
</dbReference>
<reference evidence="12 13" key="1">
    <citation type="submission" date="2019-11" db="EMBL/GenBank/DDBJ databases">
        <title>Description of Pedobacter sp. LMG 31462T.</title>
        <authorList>
            <person name="Carlier A."/>
            <person name="Qi S."/>
            <person name="Vandamme P."/>
        </authorList>
    </citation>
    <scope>NUCLEOTIDE SEQUENCE [LARGE SCALE GENOMIC DNA]</scope>
    <source>
        <strain evidence="12 13">LMG 31462</strain>
    </source>
</reference>
<dbReference type="Pfam" id="PF08447">
    <property type="entry name" value="PAS_3"/>
    <property type="match status" value="1"/>
</dbReference>
<dbReference type="InterPro" id="IPR001789">
    <property type="entry name" value="Sig_transdc_resp-reg_receiver"/>
</dbReference>
<keyword evidence="3 7" id="KW-0597">Phosphoprotein</keyword>
<dbReference type="EC" id="2.7.13.3" evidence="2"/>
<comment type="caution">
    <text evidence="12">The sequence shown here is derived from an EMBL/GenBank/DDBJ whole genome shotgun (WGS) entry which is preliminary data.</text>
</comment>
<dbReference type="Gene3D" id="3.30.450.40">
    <property type="match status" value="1"/>
</dbReference>
<dbReference type="PROSITE" id="PS50110">
    <property type="entry name" value="RESPONSE_REGULATORY"/>
    <property type="match status" value="1"/>
</dbReference>
<dbReference type="Gene3D" id="3.30.565.10">
    <property type="entry name" value="Histidine kinase-like ATPase, C-terminal domain"/>
    <property type="match status" value="1"/>
</dbReference>
<dbReference type="InterPro" id="IPR011006">
    <property type="entry name" value="CheY-like_superfamily"/>
</dbReference>
<evidence type="ECO:0000256" key="3">
    <source>
        <dbReference type="ARBA" id="ARBA00022553"/>
    </source>
</evidence>
<dbReference type="SMART" id="SM00086">
    <property type="entry name" value="PAC"/>
    <property type="match status" value="2"/>
</dbReference>
<dbReference type="Gene3D" id="3.40.50.2300">
    <property type="match status" value="1"/>
</dbReference>
<dbReference type="PANTHER" id="PTHR45339:SF1">
    <property type="entry name" value="HYBRID SIGNAL TRANSDUCTION HISTIDINE KINASE J"/>
    <property type="match status" value="1"/>
</dbReference>
<dbReference type="InterPro" id="IPR003661">
    <property type="entry name" value="HisK_dim/P_dom"/>
</dbReference>
<name>A0ABR6EZJ5_9SPHI</name>
<dbReference type="PROSITE" id="PS50113">
    <property type="entry name" value="PAC"/>
    <property type="match status" value="2"/>
</dbReference>
<evidence type="ECO:0000313" key="13">
    <source>
        <dbReference type="Proteomes" id="UP000636110"/>
    </source>
</evidence>
<dbReference type="SMART" id="SM00387">
    <property type="entry name" value="HATPase_c"/>
    <property type="match status" value="1"/>
</dbReference>
<evidence type="ECO:0000256" key="1">
    <source>
        <dbReference type="ARBA" id="ARBA00000085"/>
    </source>
</evidence>
<evidence type="ECO:0000259" key="9">
    <source>
        <dbReference type="PROSITE" id="PS50110"/>
    </source>
</evidence>
<dbReference type="SUPFAM" id="SSF55874">
    <property type="entry name" value="ATPase domain of HSP90 chaperone/DNA topoisomerase II/histidine kinase"/>
    <property type="match status" value="1"/>
</dbReference>
<dbReference type="Pfam" id="PF02518">
    <property type="entry name" value="HATPase_c"/>
    <property type="match status" value="1"/>
</dbReference>
<evidence type="ECO:0000259" key="10">
    <source>
        <dbReference type="PROSITE" id="PS50112"/>
    </source>
</evidence>
<dbReference type="InterPro" id="IPR000014">
    <property type="entry name" value="PAS"/>
</dbReference>
<evidence type="ECO:0000259" key="8">
    <source>
        <dbReference type="PROSITE" id="PS50109"/>
    </source>
</evidence>
<dbReference type="RefSeq" id="WP_182958050.1">
    <property type="nucleotide sequence ID" value="NZ_WNXC01000004.1"/>
</dbReference>
<feature type="domain" description="PAC" evidence="11">
    <location>
        <begin position="366"/>
        <end position="418"/>
    </location>
</feature>
<dbReference type="EMBL" id="WNXC01000004">
    <property type="protein sequence ID" value="MBB2149863.1"/>
    <property type="molecule type" value="Genomic_DNA"/>
</dbReference>
<dbReference type="InterPro" id="IPR001610">
    <property type="entry name" value="PAC"/>
</dbReference>
<gene>
    <name evidence="12" type="ORF">GM920_13245</name>
</gene>
<protein>
    <recommendedName>
        <fullName evidence="2">histidine kinase</fullName>
        <ecNumber evidence="2">2.7.13.3</ecNumber>
    </recommendedName>
</protein>
<keyword evidence="5" id="KW-0418">Kinase</keyword>
<dbReference type="PROSITE" id="PS50109">
    <property type="entry name" value="HIS_KIN"/>
    <property type="match status" value="1"/>
</dbReference>
<feature type="modified residue" description="4-aspartylphosphate" evidence="7">
    <location>
        <position position="850"/>
    </location>
</feature>
<dbReference type="InterPro" id="IPR003594">
    <property type="entry name" value="HATPase_dom"/>
</dbReference>
<keyword evidence="13" id="KW-1185">Reference proteome</keyword>
<dbReference type="Pfam" id="PF13426">
    <property type="entry name" value="PAS_9"/>
    <property type="match status" value="2"/>
</dbReference>
<dbReference type="InterPro" id="IPR036097">
    <property type="entry name" value="HisK_dim/P_sf"/>
</dbReference>
<evidence type="ECO:0000256" key="5">
    <source>
        <dbReference type="ARBA" id="ARBA00022777"/>
    </source>
</evidence>
<dbReference type="InterPro" id="IPR003018">
    <property type="entry name" value="GAF"/>
</dbReference>
<dbReference type="NCBIfam" id="TIGR00229">
    <property type="entry name" value="sensory_box"/>
    <property type="match status" value="3"/>
</dbReference>
<dbReference type="PRINTS" id="PR00344">
    <property type="entry name" value="BCTRLSENSOR"/>
</dbReference>
<comment type="catalytic activity">
    <reaction evidence="1">
        <text>ATP + protein L-histidine = ADP + protein N-phospho-L-histidine.</text>
        <dbReference type="EC" id="2.7.13.3"/>
    </reaction>
</comment>
<accession>A0ABR6EZJ5</accession>
<dbReference type="SMART" id="SM00065">
    <property type="entry name" value="GAF"/>
    <property type="match status" value="1"/>
</dbReference>
<dbReference type="InterPro" id="IPR035965">
    <property type="entry name" value="PAS-like_dom_sf"/>
</dbReference>
<dbReference type="InterPro" id="IPR004358">
    <property type="entry name" value="Sig_transdc_His_kin-like_C"/>
</dbReference>
<dbReference type="SMART" id="SM00448">
    <property type="entry name" value="REC"/>
    <property type="match status" value="1"/>
</dbReference>
<dbReference type="SUPFAM" id="SSF52172">
    <property type="entry name" value="CheY-like"/>
    <property type="match status" value="1"/>
</dbReference>
<dbReference type="SUPFAM" id="SSF47384">
    <property type="entry name" value="Homodimeric domain of signal transducing histidine kinase"/>
    <property type="match status" value="1"/>
</dbReference>
<dbReference type="InterPro" id="IPR029016">
    <property type="entry name" value="GAF-like_dom_sf"/>
</dbReference>
<dbReference type="InterPro" id="IPR013655">
    <property type="entry name" value="PAS_fold_3"/>
</dbReference>
<dbReference type="Pfam" id="PF00512">
    <property type="entry name" value="HisKA"/>
    <property type="match status" value="1"/>
</dbReference>
<dbReference type="Gene3D" id="1.10.287.130">
    <property type="match status" value="1"/>
</dbReference>
<dbReference type="CDD" id="cd17546">
    <property type="entry name" value="REC_hyHK_CKI1_RcsC-like"/>
    <property type="match status" value="1"/>
</dbReference>
<dbReference type="Pfam" id="PF00072">
    <property type="entry name" value="Response_reg"/>
    <property type="match status" value="1"/>
</dbReference>
<dbReference type="CDD" id="cd00130">
    <property type="entry name" value="PAS"/>
    <property type="match status" value="3"/>
</dbReference>
<feature type="domain" description="PAC" evidence="11">
    <location>
        <begin position="489"/>
        <end position="541"/>
    </location>
</feature>
<evidence type="ECO:0000256" key="7">
    <source>
        <dbReference type="PROSITE-ProRule" id="PRU00169"/>
    </source>
</evidence>
<sequence length="920" mass="104456">MLTNNQTSSTLEMERLRALRDYDILDTPPEQEFDNITKLASLICNTPIAVIALVDEDRLWFKSVLGLDFKELPREISFAEHVIQSDNVFEVCDALEDERFSKHPSVIGHIHLRYYAGAPLIDENGYRLGTICVFDQQPKQMSEAQKEGLQILAKEIITHISLRKKAKELQVKTQRFEELLNISTVSPEIHCILDDKGELLFVNSAVTSVLEYEVEEAVGLTAWTFCYRDDIDRVVNTIEAGLALGTKQFNIDFRIVTKSGLIRWLSWNMVCKNRRWYAYGRDITENKRVENELMKLSFVASKVNNAVVINDSDNHVTWVNAAFEKITGFTLEDIKGQRLGDLIQGPGTDLELIEQARELTNRHQSFTVDLLAYRKDKQPIWLSIYNTVVFNDEGKVEIEVEIILDITEKKKAEEELQLLSLVASKTDTGVNIADGEGYTTWINHSMEKLTGYTLNELQGLRLGDILSKDEAQRELIVASRQKANNRESSIIEVQAKKKSGEPIWFSVSNTPIVNEKGKVERQIDLITDISQRKQVEKEMVEAKEQALQLSAAKEMFLSVMSHEIRTPLNAVIGMAHLLLDNDPKESQIPDLNLLRFSAENLLNIINDILDLTKMETGNVQLETIPFSMKALASDVINSLQMSVVARNNTLELICDERIPEYVKGDKTRLYQVMMNLLGNAIKFTQDGTIILEINMLSEDQDRVLLHFAVKDTGIGIAEEKLAYIFQPFIQARTDISRKYGGTGLGLTITKKMLELYGADIQVDSEEGEGTVFHFNISFEKANDYVPQVKVFTEPNMFMDKRILLVDDNEINALIAKRIFGKWGLSLDFAISGEEALEKVRDHIYDLIFMDIKMPGIDGFEATTLIRAMDGDYYKQVPILALTASTLHDEHNKFAESGMNGHILKPFKPEDMRNVLSEYLS</sequence>
<feature type="domain" description="Histidine kinase" evidence="8">
    <location>
        <begin position="559"/>
        <end position="780"/>
    </location>
</feature>
<evidence type="ECO:0000259" key="11">
    <source>
        <dbReference type="PROSITE" id="PS50113"/>
    </source>
</evidence>
<dbReference type="Pfam" id="PF01590">
    <property type="entry name" value="GAF"/>
    <property type="match status" value="1"/>
</dbReference>
<evidence type="ECO:0000256" key="6">
    <source>
        <dbReference type="ARBA" id="ARBA00023012"/>
    </source>
</evidence>
<dbReference type="SUPFAM" id="SSF55785">
    <property type="entry name" value="PYP-like sensor domain (PAS domain)"/>
    <property type="match status" value="3"/>
</dbReference>
<dbReference type="PROSITE" id="PS50112">
    <property type="entry name" value="PAS"/>
    <property type="match status" value="3"/>
</dbReference>
<dbReference type="InterPro" id="IPR000700">
    <property type="entry name" value="PAS-assoc_C"/>
</dbReference>
<dbReference type="Gene3D" id="3.30.450.20">
    <property type="entry name" value="PAS domain"/>
    <property type="match status" value="3"/>
</dbReference>
<feature type="domain" description="PAS" evidence="10">
    <location>
        <begin position="415"/>
        <end position="459"/>
    </location>
</feature>
<feature type="domain" description="Response regulatory" evidence="9">
    <location>
        <begin position="801"/>
        <end position="919"/>
    </location>
</feature>
<evidence type="ECO:0000313" key="12">
    <source>
        <dbReference type="EMBL" id="MBB2149863.1"/>
    </source>
</evidence>
<dbReference type="CDD" id="cd16922">
    <property type="entry name" value="HATPase_EvgS-ArcB-TorS-like"/>
    <property type="match status" value="1"/>
</dbReference>
<organism evidence="12 13">
    <name type="scientific">Pedobacter gandavensis</name>
    <dbReference type="NCBI Taxonomy" id="2679963"/>
    <lineage>
        <taxon>Bacteria</taxon>
        <taxon>Pseudomonadati</taxon>
        <taxon>Bacteroidota</taxon>
        <taxon>Sphingobacteriia</taxon>
        <taxon>Sphingobacteriales</taxon>
        <taxon>Sphingobacteriaceae</taxon>
        <taxon>Pedobacter</taxon>
    </lineage>
</organism>
<dbReference type="Proteomes" id="UP000636110">
    <property type="component" value="Unassembled WGS sequence"/>
</dbReference>
<dbReference type="SMART" id="SM00091">
    <property type="entry name" value="PAS"/>
    <property type="match status" value="3"/>
</dbReference>
<feature type="domain" description="PAS" evidence="10">
    <location>
        <begin position="292"/>
        <end position="344"/>
    </location>
</feature>
<dbReference type="PANTHER" id="PTHR45339">
    <property type="entry name" value="HYBRID SIGNAL TRANSDUCTION HISTIDINE KINASE J"/>
    <property type="match status" value="1"/>
</dbReference>
<dbReference type="SUPFAM" id="SSF55781">
    <property type="entry name" value="GAF domain-like"/>
    <property type="match status" value="1"/>
</dbReference>
<proteinExistence type="predicted"/>
<feature type="domain" description="PAS" evidence="10">
    <location>
        <begin position="192"/>
        <end position="245"/>
    </location>
</feature>
<dbReference type="SMART" id="SM00388">
    <property type="entry name" value="HisKA"/>
    <property type="match status" value="1"/>
</dbReference>
<dbReference type="InterPro" id="IPR005467">
    <property type="entry name" value="His_kinase_dom"/>
</dbReference>
<keyword evidence="4" id="KW-0808">Transferase</keyword>